<gene>
    <name evidence="3" type="ORF">ABW06_21140</name>
</gene>
<dbReference type="Gene3D" id="2.60.40.1090">
    <property type="entry name" value="Fimbrial-type adhesion domain"/>
    <property type="match status" value="1"/>
</dbReference>
<reference evidence="3 4" key="1">
    <citation type="submission" date="2015-05" db="EMBL/GenBank/DDBJ databases">
        <title>Genome sequences of Pluralibacter gergoviae.</title>
        <authorList>
            <person name="Greninger A.L."/>
            <person name="Miller S."/>
        </authorList>
    </citation>
    <scope>NUCLEOTIDE SEQUENCE [LARGE SCALE GENOMIC DNA]</scope>
    <source>
        <strain evidence="3 4">JS81F13</strain>
    </source>
</reference>
<organism evidence="3 4">
    <name type="scientific">Pluralibacter gergoviae</name>
    <name type="common">Enterobacter gergoviae</name>
    <dbReference type="NCBI Taxonomy" id="61647"/>
    <lineage>
        <taxon>Bacteria</taxon>
        <taxon>Pseudomonadati</taxon>
        <taxon>Pseudomonadota</taxon>
        <taxon>Gammaproteobacteria</taxon>
        <taxon>Enterobacterales</taxon>
        <taxon>Enterobacteriaceae</taxon>
        <taxon>Pluralibacter</taxon>
    </lineage>
</organism>
<comment type="caution">
    <text evidence="3">The sequence shown here is derived from an EMBL/GenBank/DDBJ whole genome shotgun (WGS) entry which is preliminary data.</text>
</comment>
<evidence type="ECO:0000313" key="3">
    <source>
        <dbReference type="EMBL" id="KMK11537.1"/>
    </source>
</evidence>
<dbReference type="GO" id="GO:0009289">
    <property type="term" value="C:pilus"/>
    <property type="evidence" value="ECO:0007669"/>
    <property type="project" value="InterPro"/>
</dbReference>
<dbReference type="PANTHER" id="PTHR33420:SF10">
    <property type="entry name" value="FIMBRIAE MAJOR SUBUNIT"/>
    <property type="match status" value="1"/>
</dbReference>
<dbReference type="SUPFAM" id="SSF49401">
    <property type="entry name" value="Bacterial adhesins"/>
    <property type="match status" value="1"/>
</dbReference>
<dbReference type="eggNOG" id="COG3539">
    <property type="taxonomic scope" value="Bacteria"/>
</dbReference>
<dbReference type="AlphaFoldDB" id="A0A089PFW5"/>
<feature type="domain" description="Fimbrial-type adhesion" evidence="2">
    <location>
        <begin position="26"/>
        <end position="184"/>
    </location>
</feature>
<name>A0A089PFW5_PLUGE</name>
<dbReference type="KEGG" id="pge:LG71_01595"/>
<feature type="signal peptide" evidence="1">
    <location>
        <begin position="1"/>
        <end position="21"/>
    </location>
</feature>
<dbReference type="InterPro" id="IPR000259">
    <property type="entry name" value="Adhesion_dom_fimbrial"/>
</dbReference>
<dbReference type="PANTHER" id="PTHR33420">
    <property type="entry name" value="FIMBRIAL SUBUNIT ELFA-RELATED"/>
    <property type="match status" value="1"/>
</dbReference>
<dbReference type="EMBL" id="LDZF01000028">
    <property type="protein sequence ID" value="KMK11537.1"/>
    <property type="molecule type" value="Genomic_DNA"/>
</dbReference>
<dbReference type="Proteomes" id="UP000036196">
    <property type="component" value="Unassembled WGS sequence"/>
</dbReference>
<dbReference type="PATRIC" id="fig|61647.15.peg.2801"/>
<proteinExistence type="predicted"/>
<dbReference type="RefSeq" id="WP_043080957.1">
    <property type="nucleotide sequence ID" value="NZ_CACVCI010000001.1"/>
</dbReference>
<sequence>MNKRSLLCAMLLGALPAAALAAPTVTFEGEVTDQTCKVMINGQTSAVVLLPTVSMSEFGGSLANGQTAGLTPFTISLTGCTAPTDAAVDIKTVFLGYDVDAATGVLGNRATANAAKGFGIQLTEKSDDKDSGIVLSGMTPVAGLTLPKDATETEHQFGAQYFVIEASGAQAGKITAVAEYTLSYF</sequence>
<evidence type="ECO:0000259" key="2">
    <source>
        <dbReference type="Pfam" id="PF00419"/>
    </source>
</evidence>
<evidence type="ECO:0000256" key="1">
    <source>
        <dbReference type="SAM" id="SignalP"/>
    </source>
</evidence>
<dbReference type="Pfam" id="PF00419">
    <property type="entry name" value="Fimbrial"/>
    <property type="match status" value="1"/>
</dbReference>
<evidence type="ECO:0000313" key="4">
    <source>
        <dbReference type="Proteomes" id="UP000036196"/>
    </source>
</evidence>
<dbReference type="InterPro" id="IPR050263">
    <property type="entry name" value="Bact_Fimbrial_Adh_Pro"/>
</dbReference>
<accession>A0A089PFW5</accession>
<keyword evidence="4" id="KW-1185">Reference proteome</keyword>
<protein>
    <submittedName>
        <fullName evidence="3">Fimbrial protein</fullName>
    </submittedName>
</protein>
<dbReference type="InterPro" id="IPR008966">
    <property type="entry name" value="Adhesion_dom_sf"/>
</dbReference>
<keyword evidence="1" id="KW-0732">Signal</keyword>
<dbReference type="STRING" id="61647.LG71_01595"/>
<dbReference type="GO" id="GO:0043709">
    <property type="term" value="P:cell adhesion involved in single-species biofilm formation"/>
    <property type="evidence" value="ECO:0007669"/>
    <property type="project" value="TreeGrafter"/>
</dbReference>
<dbReference type="InterPro" id="IPR036937">
    <property type="entry name" value="Adhesion_dom_fimbrial_sf"/>
</dbReference>
<feature type="chain" id="PRO_5013442702" evidence="1">
    <location>
        <begin position="22"/>
        <end position="185"/>
    </location>
</feature>